<keyword evidence="3" id="KW-1185">Reference proteome</keyword>
<dbReference type="Proteomes" id="UP000027195">
    <property type="component" value="Unassembled WGS sequence"/>
</dbReference>
<organism evidence="2 3">
    <name type="scientific">Botryobasidium botryosum (strain FD-172 SS1)</name>
    <dbReference type="NCBI Taxonomy" id="930990"/>
    <lineage>
        <taxon>Eukaryota</taxon>
        <taxon>Fungi</taxon>
        <taxon>Dikarya</taxon>
        <taxon>Basidiomycota</taxon>
        <taxon>Agaricomycotina</taxon>
        <taxon>Agaricomycetes</taxon>
        <taxon>Cantharellales</taxon>
        <taxon>Botryobasidiaceae</taxon>
        <taxon>Botryobasidium</taxon>
    </lineage>
</organism>
<proteinExistence type="predicted"/>
<dbReference type="HOGENOM" id="CLU_159434_0_0_1"/>
<evidence type="ECO:0000313" key="2">
    <source>
        <dbReference type="EMBL" id="KDQ09934.1"/>
    </source>
</evidence>
<protein>
    <submittedName>
        <fullName evidence="2">Uncharacterized protein</fullName>
    </submittedName>
</protein>
<name>A0A067M311_BOTB1</name>
<evidence type="ECO:0000313" key="3">
    <source>
        <dbReference type="Proteomes" id="UP000027195"/>
    </source>
</evidence>
<evidence type="ECO:0000256" key="1">
    <source>
        <dbReference type="SAM" id="MobiDB-lite"/>
    </source>
</evidence>
<feature type="region of interest" description="Disordered" evidence="1">
    <location>
        <begin position="1"/>
        <end position="27"/>
    </location>
</feature>
<dbReference type="InParanoid" id="A0A067M311"/>
<reference evidence="3" key="1">
    <citation type="journal article" date="2014" name="Proc. Natl. Acad. Sci. U.S.A.">
        <title>Extensive sampling of basidiomycete genomes demonstrates inadequacy of the white-rot/brown-rot paradigm for wood decay fungi.</title>
        <authorList>
            <person name="Riley R."/>
            <person name="Salamov A.A."/>
            <person name="Brown D.W."/>
            <person name="Nagy L.G."/>
            <person name="Floudas D."/>
            <person name="Held B.W."/>
            <person name="Levasseur A."/>
            <person name="Lombard V."/>
            <person name="Morin E."/>
            <person name="Otillar R."/>
            <person name="Lindquist E.A."/>
            <person name="Sun H."/>
            <person name="LaButti K.M."/>
            <person name="Schmutz J."/>
            <person name="Jabbour D."/>
            <person name="Luo H."/>
            <person name="Baker S.E."/>
            <person name="Pisabarro A.G."/>
            <person name="Walton J.D."/>
            <person name="Blanchette R.A."/>
            <person name="Henrissat B."/>
            <person name="Martin F."/>
            <person name="Cullen D."/>
            <person name="Hibbett D.S."/>
            <person name="Grigoriev I.V."/>
        </authorList>
    </citation>
    <scope>NUCLEOTIDE SEQUENCE [LARGE SCALE GENOMIC DNA]</scope>
    <source>
        <strain evidence="3">FD-172 SS1</strain>
    </source>
</reference>
<sequence>MGNLLSSCFKSSSVPTPGPTSALTPAPLISQTQNNISAESSEKIDYRVLDAAAFVAAGNSVIEEIGAAFARVQHNRYLSSRHTSSDRISCACS</sequence>
<gene>
    <name evidence="2" type="ORF">BOTBODRAFT_36748</name>
</gene>
<feature type="non-terminal residue" evidence="2">
    <location>
        <position position="93"/>
    </location>
</feature>
<accession>A0A067M311</accession>
<dbReference type="AlphaFoldDB" id="A0A067M311"/>
<dbReference type="EMBL" id="KL198073">
    <property type="protein sequence ID" value="KDQ09934.1"/>
    <property type="molecule type" value="Genomic_DNA"/>
</dbReference>